<protein>
    <submittedName>
        <fullName evidence="2">Uncharacterized protein</fullName>
    </submittedName>
</protein>
<sequence>MKLIIFLCLTIVALVQAEGEEEREKLNEQVKKCEEELGGPKNLLEKLEKGEDIGDATKAGKMALCFNVKMGHMDADGDVVEPEFVEHVERLTSNVALRGKIVDECGKKNGETPEIAALNFVRCMLRLVP</sequence>
<evidence type="ECO:0000313" key="2">
    <source>
        <dbReference type="EMBL" id="CAG9865441.1"/>
    </source>
</evidence>
<dbReference type="SUPFAM" id="SSF47565">
    <property type="entry name" value="Insect pheromone/odorant-binding proteins"/>
    <property type="match status" value="1"/>
</dbReference>
<evidence type="ECO:0000313" key="3">
    <source>
        <dbReference type="Proteomes" id="UP001153712"/>
    </source>
</evidence>
<dbReference type="GO" id="GO:0005549">
    <property type="term" value="F:odorant binding"/>
    <property type="evidence" value="ECO:0007669"/>
    <property type="project" value="InterPro"/>
</dbReference>
<reference evidence="2" key="1">
    <citation type="submission" date="2022-01" db="EMBL/GenBank/DDBJ databases">
        <authorList>
            <person name="King R."/>
        </authorList>
    </citation>
    <scope>NUCLEOTIDE SEQUENCE</scope>
</reference>
<keyword evidence="1" id="KW-0732">Signal</keyword>
<name>A0A9N9TZM7_PHYSR</name>
<feature type="chain" id="PRO_5040253841" evidence="1">
    <location>
        <begin position="18"/>
        <end position="129"/>
    </location>
</feature>
<proteinExistence type="predicted"/>
<organism evidence="2 3">
    <name type="scientific">Phyllotreta striolata</name>
    <name type="common">Striped flea beetle</name>
    <name type="synonym">Crioceris striolata</name>
    <dbReference type="NCBI Taxonomy" id="444603"/>
    <lineage>
        <taxon>Eukaryota</taxon>
        <taxon>Metazoa</taxon>
        <taxon>Ecdysozoa</taxon>
        <taxon>Arthropoda</taxon>
        <taxon>Hexapoda</taxon>
        <taxon>Insecta</taxon>
        <taxon>Pterygota</taxon>
        <taxon>Neoptera</taxon>
        <taxon>Endopterygota</taxon>
        <taxon>Coleoptera</taxon>
        <taxon>Polyphaga</taxon>
        <taxon>Cucujiformia</taxon>
        <taxon>Chrysomeloidea</taxon>
        <taxon>Chrysomelidae</taxon>
        <taxon>Galerucinae</taxon>
        <taxon>Alticini</taxon>
        <taxon>Phyllotreta</taxon>
    </lineage>
</organism>
<dbReference type="InterPro" id="IPR006170">
    <property type="entry name" value="PBP/GOBP"/>
</dbReference>
<dbReference type="Proteomes" id="UP001153712">
    <property type="component" value="Chromosome 9"/>
</dbReference>
<dbReference type="Pfam" id="PF01395">
    <property type="entry name" value="PBP_GOBP"/>
    <property type="match status" value="1"/>
</dbReference>
<feature type="signal peptide" evidence="1">
    <location>
        <begin position="1"/>
        <end position="17"/>
    </location>
</feature>
<keyword evidence="3" id="KW-1185">Reference proteome</keyword>
<dbReference type="OrthoDB" id="6783999at2759"/>
<accession>A0A9N9TZM7</accession>
<dbReference type="CDD" id="cd23992">
    <property type="entry name" value="PBP_GOBP"/>
    <property type="match status" value="1"/>
</dbReference>
<dbReference type="EMBL" id="OU900102">
    <property type="protein sequence ID" value="CAG9865441.1"/>
    <property type="molecule type" value="Genomic_DNA"/>
</dbReference>
<evidence type="ECO:0000256" key="1">
    <source>
        <dbReference type="SAM" id="SignalP"/>
    </source>
</evidence>
<dbReference type="AlphaFoldDB" id="A0A9N9TZM7"/>
<dbReference type="InterPro" id="IPR036728">
    <property type="entry name" value="PBP_GOBP_sf"/>
</dbReference>
<dbReference type="SMART" id="SM00708">
    <property type="entry name" value="PhBP"/>
    <property type="match status" value="1"/>
</dbReference>
<dbReference type="Gene3D" id="1.10.238.20">
    <property type="entry name" value="Pheromone/general odorant binding protein domain"/>
    <property type="match status" value="1"/>
</dbReference>
<gene>
    <name evidence="2" type="ORF">PHYEVI_LOCUS11676</name>
</gene>